<evidence type="ECO:0000313" key="2">
    <source>
        <dbReference type="EMBL" id="NKY54459.1"/>
    </source>
</evidence>
<accession>A0A846YCD3</accession>
<dbReference type="RefSeq" id="WP_067881618.1">
    <property type="nucleotide sequence ID" value="NZ_JAAXOP010000030.1"/>
</dbReference>
<keyword evidence="1" id="KW-0732">Signal</keyword>
<evidence type="ECO:0000313" key="3">
    <source>
        <dbReference type="Proteomes" id="UP000565711"/>
    </source>
</evidence>
<protein>
    <recommendedName>
        <fullName evidence="4">Secreted protein</fullName>
    </recommendedName>
</protein>
<keyword evidence="3" id="KW-1185">Reference proteome</keyword>
<reference evidence="2 3" key="1">
    <citation type="submission" date="2020-04" db="EMBL/GenBank/DDBJ databases">
        <title>MicrobeNet Type strains.</title>
        <authorList>
            <person name="Nicholson A.C."/>
        </authorList>
    </citation>
    <scope>NUCLEOTIDE SEQUENCE [LARGE SCALE GENOMIC DNA]</scope>
    <source>
        <strain evidence="2 3">JCM 12354</strain>
    </source>
</reference>
<comment type="caution">
    <text evidence="2">The sequence shown here is derived from an EMBL/GenBank/DDBJ whole genome shotgun (WGS) entry which is preliminary data.</text>
</comment>
<dbReference type="EMBL" id="JAAXOP010000030">
    <property type="protein sequence ID" value="NKY54459.1"/>
    <property type="molecule type" value="Genomic_DNA"/>
</dbReference>
<proteinExistence type="predicted"/>
<gene>
    <name evidence="2" type="ORF">HGA08_30205</name>
</gene>
<organism evidence="2 3">
    <name type="scientific">Nocardia vermiculata</name>
    <dbReference type="NCBI Taxonomy" id="257274"/>
    <lineage>
        <taxon>Bacteria</taxon>
        <taxon>Bacillati</taxon>
        <taxon>Actinomycetota</taxon>
        <taxon>Actinomycetes</taxon>
        <taxon>Mycobacteriales</taxon>
        <taxon>Nocardiaceae</taxon>
        <taxon>Nocardia</taxon>
    </lineage>
</organism>
<evidence type="ECO:0008006" key="4">
    <source>
        <dbReference type="Google" id="ProtNLM"/>
    </source>
</evidence>
<dbReference type="Proteomes" id="UP000565711">
    <property type="component" value="Unassembled WGS sequence"/>
</dbReference>
<sequence>MSNIVRRLGIGVAGLVVAGLSATGMAGADPVAVPFQVNPASFGNPNGSFDVPPIHCGVVLDRPGSAVITGAEAGGWGCLLSSEVRWWNVTTGATGWAQLSDGLNGIPPAATLNTGPGQVAVILLPMYAGTVTPGLATFRVG</sequence>
<evidence type="ECO:0000256" key="1">
    <source>
        <dbReference type="SAM" id="SignalP"/>
    </source>
</evidence>
<feature type="chain" id="PRO_5032295449" description="Secreted protein" evidence="1">
    <location>
        <begin position="29"/>
        <end position="141"/>
    </location>
</feature>
<name>A0A846YCD3_9NOCA</name>
<dbReference type="AlphaFoldDB" id="A0A846YCD3"/>
<feature type="signal peptide" evidence="1">
    <location>
        <begin position="1"/>
        <end position="28"/>
    </location>
</feature>